<feature type="compositionally biased region" description="Low complexity" evidence="1">
    <location>
        <begin position="131"/>
        <end position="143"/>
    </location>
</feature>
<feature type="compositionally biased region" description="Basic and acidic residues" evidence="1">
    <location>
        <begin position="166"/>
        <end position="183"/>
    </location>
</feature>
<sequence>MTDKRSRKPSLASSLQVLRNTFGGRQSQWELDKDHKNSTHWKGIRRTARMFSSGPTQNSTPSSRTSIGTYYSSQRQPQPIVRPLHQIPMSLPEKIFIMSYNRLRYDAKCLENNRSKIPARKSESRVQHIGSSSLSRASSGYSSKQTRSRIPTPATSPAGDLYTQEVYRREGRRNMLSSLEKRSAGIKGDAGTINKENMNKNRETKGLTHNKLAQNLRSQKGLSNKDATAKSTFQVATYVQKTINDNRVQRATPRPPLRRVYTQMPLTKSTSIPFVTVSKLECPRKQLASTDTRSRPSTRLFNPVPAFSSRFELGLHRENGVKITCSSTSTSESGSVNGSPLGKVRVEAHTVPKQNLPAPHRSVEDHQPEIPRVVDLTRKEIDQMAYTAKGLRWTNGFEDLKVETRAKSNALSPPNHLKGLGQSVTLLDPLPDTGSMGPRNQTGRMVLSRSHSTGTHSRLKKPGLTAHANCVSQVSEPHPQQYWLGRFVTLVNAFHYEDSFSEPDIATGFGMLSSYSRPLGHADSDEEGYRIKRAFMVLENVCLNDEASLSLRKFRNDRRILAVSWMQKLL</sequence>
<feature type="compositionally biased region" description="Basic and acidic residues" evidence="1">
    <location>
        <begin position="116"/>
        <end position="126"/>
    </location>
</feature>
<gene>
    <name evidence="2" type="ORF">BDV29DRAFT_160846</name>
</gene>
<dbReference type="AlphaFoldDB" id="A0A5N5WNE8"/>
<feature type="compositionally biased region" description="Polar residues" evidence="1">
    <location>
        <begin position="438"/>
        <end position="456"/>
    </location>
</feature>
<reference evidence="2 3" key="1">
    <citation type="submission" date="2019-04" db="EMBL/GenBank/DDBJ databases">
        <title>Friends and foes A comparative genomics study of 23 Aspergillus species from section Flavi.</title>
        <authorList>
            <consortium name="DOE Joint Genome Institute"/>
            <person name="Kjaerbolling I."/>
            <person name="Vesth T."/>
            <person name="Frisvad J.C."/>
            <person name="Nybo J.L."/>
            <person name="Theobald S."/>
            <person name="Kildgaard S."/>
            <person name="Isbrandt T."/>
            <person name="Kuo A."/>
            <person name="Sato A."/>
            <person name="Lyhne E.K."/>
            <person name="Kogle M.E."/>
            <person name="Wiebenga A."/>
            <person name="Kun R.S."/>
            <person name="Lubbers R.J."/>
            <person name="Makela M.R."/>
            <person name="Barry K."/>
            <person name="Chovatia M."/>
            <person name="Clum A."/>
            <person name="Daum C."/>
            <person name="Haridas S."/>
            <person name="He G."/>
            <person name="LaButti K."/>
            <person name="Lipzen A."/>
            <person name="Mondo S."/>
            <person name="Riley R."/>
            <person name="Salamov A."/>
            <person name="Simmons B.A."/>
            <person name="Magnuson J.K."/>
            <person name="Henrissat B."/>
            <person name="Mortensen U.H."/>
            <person name="Larsen T.O."/>
            <person name="Devries R.P."/>
            <person name="Grigoriev I.V."/>
            <person name="Machida M."/>
            <person name="Baker S.E."/>
            <person name="Andersen M.R."/>
        </authorList>
    </citation>
    <scope>NUCLEOTIDE SEQUENCE [LARGE SCALE GENOMIC DNA]</scope>
    <source>
        <strain evidence="2 3">CBS 151.66</strain>
    </source>
</reference>
<evidence type="ECO:0000313" key="2">
    <source>
        <dbReference type="EMBL" id="KAB8070061.1"/>
    </source>
</evidence>
<accession>A0A5N5WNE8</accession>
<organism evidence="2 3">
    <name type="scientific">Aspergillus leporis</name>
    <dbReference type="NCBI Taxonomy" id="41062"/>
    <lineage>
        <taxon>Eukaryota</taxon>
        <taxon>Fungi</taxon>
        <taxon>Dikarya</taxon>
        <taxon>Ascomycota</taxon>
        <taxon>Pezizomycotina</taxon>
        <taxon>Eurotiomycetes</taxon>
        <taxon>Eurotiomycetidae</taxon>
        <taxon>Eurotiales</taxon>
        <taxon>Aspergillaceae</taxon>
        <taxon>Aspergillus</taxon>
        <taxon>Aspergillus subgen. Circumdati</taxon>
    </lineage>
</organism>
<feature type="region of interest" description="Disordered" evidence="1">
    <location>
        <begin position="50"/>
        <end position="76"/>
    </location>
</feature>
<feature type="region of interest" description="Disordered" evidence="1">
    <location>
        <begin position="408"/>
        <end position="461"/>
    </location>
</feature>
<evidence type="ECO:0000313" key="3">
    <source>
        <dbReference type="Proteomes" id="UP000326565"/>
    </source>
</evidence>
<feature type="compositionally biased region" description="Polar residues" evidence="1">
    <location>
        <begin position="53"/>
        <end position="76"/>
    </location>
</feature>
<name>A0A5N5WNE8_9EURO</name>
<feature type="compositionally biased region" description="Polar residues" evidence="1">
    <location>
        <begin position="144"/>
        <end position="155"/>
    </location>
</feature>
<dbReference type="Proteomes" id="UP000326565">
    <property type="component" value="Unassembled WGS sequence"/>
</dbReference>
<feature type="region of interest" description="Disordered" evidence="1">
    <location>
        <begin position="116"/>
        <end position="209"/>
    </location>
</feature>
<keyword evidence="3" id="KW-1185">Reference proteome</keyword>
<protein>
    <submittedName>
        <fullName evidence="2">Uncharacterized protein</fullName>
    </submittedName>
</protein>
<dbReference type="EMBL" id="ML732316">
    <property type="protein sequence ID" value="KAB8070061.1"/>
    <property type="molecule type" value="Genomic_DNA"/>
</dbReference>
<feature type="compositionally biased region" description="Basic and acidic residues" evidence="1">
    <location>
        <begin position="197"/>
        <end position="206"/>
    </location>
</feature>
<dbReference type="OrthoDB" id="3557758at2759"/>
<proteinExistence type="predicted"/>
<evidence type="ECO:0000256" key="1">
    <source>
        <dbReference type="SAM" id="MobiDB-lite"/>
    </source>
</evidence>